<organism evidence="8 9">
    <name type="scientific">Panagrolaimus superbus</name>
    <dbReference type="NCBI Taxonomy" id="310955"/>
    <lineage>
        <taxon>Eukaryota</taxon>
        <taxon>Metazoa</taxon>
        <taxon>Ecdysozoa</taxon>
        <taxon>Nematoda</taxon>
        <taxon>Chromadorea</taxon>
        <taxon>Rhabditida</taxon>
        <taxon>Tylenchina</taxon>
        <taxon>Panagrolaimomorpha</taxon>
        <taxon>Panagrolaimoidea</taxon>
        <taxon>Panagrolaimidae</taxon>
        <taxon>Panagrolaimus</taxon>
    </lineage>
</organism>
<evidence type="ECO:0000256" key="2">
    <source>
        <dbReference type="ARBA" id="ARBA00022475"/>
    </source>
</evidence>
<dbReference type="GO" id="GO:0005886">
    <property type="term" value="C:plasma membrane"/>
    <property type="evidence" value="ECO:0007669"/>
    <property type="project" value="UniProtKB-SubCell"/>
</dbReference>
<comment type="subcellular location">
    <subcellularLocation>
        <location evidence="1">Cell membrane</location>
    </subcellularLocation>
</comment>
<dbReference type="SUPFAM" id="SSF110035">
    <property type="entry name" value="GDNF receptor-like"/>
    <property type="match status" value="1"/>
</dbReference>
<keyword evidence="8" id="KW-1185">Reference proteome</keyword>
<evidence type="ECO:0000313" key="9">
    <source>
        <dbReference type="WBParaSite" id="PSU_v2.g513.t1"/>
    </source>
</evidence>
<evidence type="ECO:0000256" key="5">
    <source>
        <dbReference type="ARBA" id="ARBA00023180"/>
    </source>
</evidence>
<sequence>MDCQTETISDCVHYLRSIRESLGVYNGTCWCYENYGALKQCEHFRSKIWAHPCETKLISNYHVENALLISEAEHPLPLQNTLLFSEDSDDDIDVFSNSLKRTTRSPMATEIQQWRHQLDSALPAVRPQRAELTCHGALYDVCLKHIACRELWKIFRQSCIVDAQNQCKMTNPDNCWQSFEGISWTGLGNCTCTDSNSDCHWIRLQTNYNKCIYELTLSGRASKPQSVASLTYIEQYRQHHSYTTPPSLIFDNSVKSKETLIETPSIVYQNSQNNRQLQQQQQQQQNNNYYWQEEERKKLQEIERKKQEEQQKRHEEERKKYEEERNRIEKLRQERQKEIEERQRIYEEHLKKSKEQNYNNNYGRQNQNVNTNYNNQNQYRGYIRADIKVATTTPKPLITALSTPPVSTTPRIQTTIPTTTTTSTTTTTTTTTITPIPTTIATTSSTTTTTTSTTTTAEPPTVTIESEEDFDENDSAEEKESISKTSNAFIISQKQLNIQKNIKREGLLSLLSYQRYF</sequence>
<keyword evidence="4" id="KW-0472">Membrane</keyword>
<evidence type="ECO:0000313" key="8">
    <source>
        <dbReference type="Proteomes" id="UP000887577"/>
    </source>
</evidence>
<protein>
    <submittedName>
        <fullName evidence="9">GDNF/GAS1 domain-containing protein</fullName>
    </submittedName>
</protein>
<dbReference type="Proteomes" id="UP000887577">
    <property type="component" value="Unplaced"/>
</dbReference>
<feature type="region of interest" description="Disordered" evidence="6">
    <location>
        <begin position="305"/>
        <end position="325"/>
    </location>
</feature>
<keyword evidence="2" id="KW-1003">Cell membrane</keyword>
<feature type="region of interest" description="Disordered" evidence="6">
    <location>
        <begin position="400"/>
        <end position="483"/>
    </location>
</feature>
<name>A0A914Z4F3_9BILA</name>
<evidence type="ECO:0000256" key="6">
    <source>
        <dbReference type="SAM" id="MobiDB-lite"/>
    </source>
</evidence>
<accession>A0A914Z4F3</accession>
<keyword evidence="5" id="KW-0325">Glycoprotein</keyword>
<feature type="domain" description="GDNF/GAS1" evidence="7">
    <location>
        <begin position="134"/>
        <end position="211"/>
    </location>
</feature>
<proteinExistence type="predicted"/>
<feature type="compositionally biased region" description="Low complexity" evidence="6">
    <location>
        <begin position="408"/>
        <end position="464"/>
    </location>
</feature>
<keyword evidence="3" id="KW-0732">Signal</keyword>
<evidence type="ECO:0000256" key="3">
    <source>
        <dbReference type="ARBA" id="ARBA00022729"/>
    </source>
</evidence>
<evidence type="ECO:0000256" key="4">
    <source>
        <dbReference type="ARBA" id="ARBA00023136"/>
    </source>
</evidence>
<reference evidence="9" key="1">
    <citation type="submission" date="2022-11" db="UniProtKB">
        <authorList>
            <consortium name="WormBaseParasite"/>
        </authorList>
    </citation>
    <scope>IDENTIFICATION</scope>
</reference>
<evidence type="ECO:0000256" key="1">
    <source>
        <dbReference type="ARBA" id="ARBA00004236"/>
    </source>
</evidence>
<dbReference type="InterPro" id="IPR016017">
    <property type="entry name" value="GDNF/GAS1"/>
</dbReference>
<dbReference type="WBParaSite" id="PSU_v2.g513.t1">
    <property type="protein sequence ID" value="PSU_v2.g513.t1"/>
    <property type="gene ID" value="PSU_v2.g513"/>
</dbReference>
<dbReference type="InterPro" id="IPR037193">
    <property type="entry name" value="GDNF_alpha"/>
</dbReference>
<feature type="compositionally biased region" description="Acidic residues" evidence="6">
    <location>
        <begin position="465"/>
        <end position="475"/>
    </location>
</feature>
<dbReference type="SMART" id="SM00907">
    <property type="entry name" value="GDNF"/>
    <property type="match status" value="1"/>
</dbReference>
<dbReference type="AlphaFoldDB" id="A0A914Z4F3"/>
<evidence type="ECO:0000259" key="7">
    <source>
        <dbReference type="SMART" id="SM00907"/>
    </source>
</evidence>